<reference evidence="1 2" key="1">
    <citation type="submission" date="2020-07" db="EMBL/GenBank/DDBJ databases">
        <title>Taxonomic proposal: Crassvirales, a new order of highly abundant and diverse bacterial viruses.</title>
        <authorList>
            <person name="Shkoporov A.N."/>
            <person name="Stockdale S.R."/>
            <person name="Guerin E."/>
            <person name="Ross R.P."/>
            <person name="Hill C."/>
        </authorList>
    </citation>
    <scope>NUCLEOTIDE SEQUENCE [LARGE SCALE GENOMIC DNA]</scope>
</reference>
<name>A0A7M1RUV9_9CAUD</name>
<dbReference type="Proteomes" id="UP000594004">
    <property type="component" value="Segment"/>
</dbReference>
<sequence length="222" mass="25986">MNKTDQQKNNKYINYWTESGKSAKEANQSIKIAKTITYKDKSGKIRSITTYHHPTLKEITLSKPHIKDYSLTKEQKEERFNNAPFSEYHNKLINLTYSKENKIAKQQAQIAAHNSKIDSIICNTRARKLATARIRQENCPNILIIRREDSKGLPYDFSCNPSRKSLDELRRDALEMLPIFSKSMKDFFSIEIWEASEYANKYNGGNYRYCLFRDKEQRLNAA</sequence>
<dbReference type="RefSeq" id="YP_010113252.1">
    <property type="nucleotide sequence ID" value="NC_055900.1"/>
</dbReference>
<protein>
    <submittedName>
        <fullName evidence="1">Uncharacterized protein</fullName>
    </submittedName>
</protein>
<organism evidence="1 2">
    <name type="scientific">uncultured phage cr125_1</name>
    <dbReference type="NCBI Taxonomy" id="2772091"/>
    <lineage>
        <taxon>Viruses</taxon>
        <taxon>Duplodnaviria</taxon>
        <taxon>Heunggongvirae</taxon>
        <taxon>Uroviricota</taxon>
        <taxon>Caudoviricetes</taxon>
        <taxon>Crassvirales</taxon>
        <taxon>Suoliviridae</taxon>
        <taxon>Uncouvirinae</taxon>
        <taxon>Aurodevirus</taxon>
        <taxon>Aurodevirus hominis</taxon>
    </lineage>
</organism>
<dbReference type="GeneID" id="65131760"/>
<dbReference type="EMBL" id="MT774407">
    <property type="protein sequence ID" value="QOR57612.1"/>
    <property type="molecule type" value="Genomic_DNA"/>
</dbReference>
<evidence type="ECO:0000313" key="1">
    <source>
        <dbReference type="EMBL" id="QOR57612.1"/>
    </source>
</evidence>
<evidence type="ECO:0000313" key="2">
    <source>
        <dbReference type="Proteomes" id="UP000594004"/>
    </source>
</evidence>
<proteinExistence type="predicted"/>
<accession>A0A7M1RUV9</accession>
<keyword evidence="2" id="KW-1185">Reference proteome</keyword>
<dbReference type="KEGG" id="vg:65131760"/>